<dbReference type="PANTHER" id="PTHR10804:SF11">
    <property type="entry name" value="PROLIFERATION-ASSOCIATED PROTEIN 2G4"/>
    <property type="match status" value="1"/>
</dbReference>
<keyword evidence="4" id="KW-1185">Reference proteome</keyword>
<evidence type="ECO:0000313" key="3">
    <source>
        <dbReference type="EMBL" id="OEH76970.1"/>
    </source>
</evidence>
<sequence length="350" mass="37714">MSDHELSDGEREEGPQELNSPQALEKFKVAADIANAALRLVGIAVPTSISVNEVFANCSPADRASSRILKKGDLVKVDLEASAAATEALAAAPPASEEYCQQQEEAKAAGAEALTSVEGSAALVLRAAWFAAEAALRKVEVGAKASDVTKAIEAVAEDMGVKPMQVRRSYSSEFVETYRQLLLAVLEDEPALVQRYAASLGFIAPNDTAEFVAAQCSVFYLIGHPFRKPKAGLPTEVDFAEFNVLKELQQQMGKAMKTRKQAPPPEVYSLHRKLVGCYLLNNLLMSRVDAHAVSWTAQRRMGCSGCAQSTESFTGYTCVFLLETLNVTPAQRVVFILGALPASVISRDMQ</sequence>
<proteinExistence type="inferred from homology"/>
<comment type="similarity">
    <text evidence="1">Belongs to the peptidase M24 family.</text>
</comment>
<feature type="compositionally biased region" description="Basic and acidic residues" evidence="2">
    <location>
        <begin position="1"/>
        <end position="14"/>
    </location>
</feature>
<dbReference type="InParanoid" id="A0A1D3D0I4"/>
<protein>
    <submittedName>
        <fullName evidence="3">Proliferation-associated protein</fullName>
    </submittedName>
</protein>
<dbReference type="InterPro" id="IPR036005">
    <property type="entry name" value="Creatinase/aminopeptidase-like"/>
</dbReference>
<evidence type="ECO:0000256" key="2">
    <source>
        <dbReference type="SAM" id="MobiDB-lite"/>
    </source>
</evidence>
<comment type="caution">
    <text evidence="3">The sequence shown here is derived from an EMBL/GenBank/DDBJ whole genome shotgun (WGS) entry which is preliminary data.</text>
</comment>
<feature type="region of interest" description="Disordered" evidence="2">
    <location>
        <begin position="1"/>
        <end position="20"/>
    </location>
</feature>
<dbReference type="VEuPathDB" id="ToxoDB:LOC34623657"/>
<dbReference type="AlphaFoldDB" id="A0A1D3D0I4"/>
<evidence type="ECO:0000313" key="4">
    <source>
        <dbReference type="Proteomes" id="UP000095192"/>
    </source>
</evidence>
<dbReference type="InterPro" id="IPR047113">
    <property type="entry name" value="PA2G4/ARX1"/>
</dbReference>
<dbReference type="Proteomes" id="UP000095192">
    <property type="component" value="Unassembled WGS sequence"/>
</dbReference>
<name>A0A1D3D0I4_9EIME</name>
<accession>A0A1D3D0I4</accession>
<organism evidence="3 4">
    <name type="scientific">Cyclospora cayetanensis</name>
    <dbReference type="NCBI Taxonomy" id="88456"/>
    <lineage>
        <taxon>Eukaryota</taxon>
        <taxon>Sar</taxon>
        <taxon>Alveolata</taxon>
        <taxon>Apicomplexa</taxon>
        <taxon>Conoidasida</taxon>
        <taxon>Coccidia</taxon>
        <taxon>Eucoccidiorida</taxon>
        <taxon>Eimeriorina</taxon>
        <taxon>Eimeriidae</taxon>
        <taxon>Cyclospora</taxon>
    </lineage>
</organism>
<reference evidence="3 4" key="1">
    <citation type="journal article" date="2016" name="BMC Genomics">
        <title>Comparative genomics reveals Cyclospora cayetanensis possesses coccidia-like metabolism and invasion components but unique surface antigens.</title>
        <authorList>
            <person name="Liu S."/>
            <person name="Wang L."/>
            <person name="Zheng H."/>
            <person name="Xu Z."/>
            <person name="Roellig D.M."/>
            <person name="Li N."/>
            <person name="Frace M.A."/>
            <person name="Tang K."/>
            <person name="Arrowood M.J."/>
            <person name="Moss D.M."/>
            <person name="Zhang L."/>
            <person name="Feng Y."/>
            <person name="Xiao L."/>
        </authorList>
    </citation>
    <scope>NUCLEOTIDE SEQUENCE [LARGE SCALE GENOMIC DNA]</scope>
    <source>
        <strain evidence="3 4">CHN_HEN01</strain>
    </source>
</reference>
<dbReference type="VEuPathDB" id="ToxoDB:cyc_06576"/>
<evidence type="ECO:0000256" key="1">
    <source>
        <dbReference type="ARBA" id="ARBA00007319"/>
    </source>
</evidence>
<dbReference type="PANTHER" id="PTHR10804">
    <property type="entry name" value="PROTEASE FAMILY M24 METHIONYL AMINOPEPTIDASE, AMINOPEPTIDASE P"/>
    <property type="match status" value="1"/>
</dbReference>
<gene>
    <name evidence="3" type="ORF">cyc_06576</name>
</gene>
<dbReference type="Gene3D" id="3.90.230.10">
    <property type="entry name" value="Creatinase/methionine aminopeptidase superfamily"/>
    <property type="match status" value="1"/>
</dbReference>
<dbReference type="EMBL" id="JROU02001264">
    <property type="protein sequence ID" value="OEH76970.1"/>
    <property type="molecule type" value="Genomic_DNA"/>
</dbReference>
<dbReference type="SUPFAM" id="SSF55920">
    <property type="entry name" value="Creatinase/aminopeptidase"/>
    <property type="match status" value="1"/>
</dbReference>